<reference evidence="7" key="1">
    <citation type="submission" date="2025-08" db="UniProtKB">
        <authorList>
            <consortium name="Ensembl"/>
        </authorList>
    </citation>
    <scope>IDENTIFICATION</scope>
</reference>
<dbReference type="GeneTree" id="ENSGT00390000005203"/>
<evidence type="ECO:0000256" key="3">
    <source>
        <dbReference type="ARBA" id="ARBA00022327"/>
    </source>
</evidence>
<name>A0A3Q3AWS6_KRYMA</name>
<evidence type="ECO:0000256" key="6">
    <source>
        <dbReference type="SAM" id="Coils"/>
    </source>
</evidence>
<comment type="similarity">
    <text evidence="2">Belongs to the CCDC172 family.</text>
</comment>
<dbReference type="GO" id="GO:0005737">
    <property type="term" value="C:cytoplasm"/>
    <property type="evidence" value="ECO:0007669"/>
    <property type="project" value="UniProtKB-SubCell"/>
</dbReference>
<organism evidence="7 8">
    <name type="scientific">Kryptolebias marmoratus</name>
    <name type="common">Mangrove killifish</name>
    <name type="synonym">Rivulus marmoratus</name>
    <dbReference type="NCBI Taxonomy" id="37003"/>
    <lineage>
        <taxon>Eukaryota</taxon>
        <taxon>Metazoa</taxon>
        <taxon>Chordata</taxon>
        <taxon>Craniata</taxon>
        <taxon>Vertebrata</taxon>
        <taxon>Euteleostomi</taxon>
        <taxon>Actinopterygii</taxon>
        <taxon>Neopterygii</taxon>
        <taxon>Teleostei</taxon>
        <taxon>Neoteleostei</taxon>
        <taxon>Acanthomorphata</taxon>
        <taxon>Ovalentaria</taxon>
        <taxon>Atherinomorphae</taxon>
        <taxon>Cyprinodontiformes</taxon>
        <taxon>Rivulidae</taxon>
        <taxon>Kryptolebias</taxon>
    </lineage>
</organism>
<dbReference type="AlphaFoldDB" id="A0A3Q3AWS6"/>
<keyword evidence="8" id="KW-1185">Reference proteome</keyword>
<dbReference type="Ensembl" id="ENSKMAT00000021239.1">
    <property type="protein sequence ID" value="ENSKMAP00000020965.1"/>
    <property type="gene ID" value="ENSKMAG00000015587.1"/>
</dbReference>
<accession>A0A3Q3AWS6</accession>
<evidence type="ECO:0000256" key="1">
    <source>
        <dbReference type="ARBA" id="ARBA00004496"/>
    </source>
</evidence>
<dbReference type="PANTHER" id="PTHR22419:SF2">
    <property type="entry name" value="COILED-COIL DOMAIN-CONTAINING PROTEIN 172"/>
    <property type="match status" value="1"/>
</dbReference>
<protein>
    <recommendedName>
        <fullName evidence="3">Coiled-coil domain-containing protein 172</fullName>
    </recommendedName>
</protein>
<comment type="subcellular location">
    <subcellularLocation>
        <location evidence="1">Cytoplasm</location>
    </subcellularLocation>
</comment>
<proteinExistence type="inferred from homology"/>
<evidence type="ECO:0000256" key="2">
    <source>
        <dbReference type="ARBA" id="ARBA00008975"/>
    </source>
</evidence>
<reference evidence="7" key="2">
    <citation type="submission" date="2025-09" db="UniProtKB">
        <authorList>
            <consortium name="Ensembl"/>
        </authorList>
    </citation>
    <scope>IDENTIFICATION</scope>
</reference>
<evidence type="ECO:0000256" key="5">
    <source>
        <dbReference type="ARBA" id="ARBA00023054"/>
    </source>
</evidence>
<dbReference type="Proteomes" id="UP000264800">
    <property type="component" value="Unplaced"/>
</dbReference>
<sequence length="172" mass="20000">MSLDSLFQHILLTEQQMTEQTQKFKDVKVAIIRCNERIKSTTENYQHAKRELDQKAQQLSTMRLQCALTKKCEEQMLKQTDELLCQKSHLGDHIATIRRESKEEEGNFFQEISTFNSDFSLPENRAAVFESRTHTELLALKTEVEALHKGHQSFVLLLEVIVILLCRHGQDL</sequence>
<dbReference type="PANTHER" id="PTHR22419">
    <property type="entry name" value="COILED-COIL DOMAIN-CONTAINING PROTEIN 172"/>
    <property type="match status" value="1"/>
</dbReference>
<evidence type="ECO:0000256" key="4">
    <source>
        <dbReference type="ARBA" id="ARBA00022490"/>
    </source>
</evidence>
<keyword evidence="4" id="KW-0963">Cytoplasm</keyword>
<keyword evidence="5 6" id="KW-0175">Coiled coil</keyword>
<feature type="coiled-coil region" evidence="6">
    <location>
        <begin position="31"/>
        <end position="65"/>
    </location>
</feature>
<evidence type="ECO:0000313" key="8">
    <source>
        <dbReference type="Proteomes" id="UP000264800"/>
    </source>
</evidence>
<dbReference type="STRING" id="37003.ENSKMAP00000020965"/>
<dbReference type="OMA" id="EFLQMVC"/>
<evidence type="ECO:0000313" key="7">
    <source>
        <dbReference type="Ensembl" id="ENSKMAP00000020965.1"/>
    </source>
</evidence>
<dbReference type="InterPro" id="IPR029618">
    <property type="entry name" value="CCDC172"/>
</dbReference>